<feature type="compositionally biased region" description="Low complexity" evidence="1">
    <location>
        <begin position="51"/>
        <end position="60"/>
    </location>
</feature>
<sequence>MSSRRSDAHRPFAAGGASMRVAAIVVGLGAFGPAQAQDAVRSPVAGAPTQEPAAPEAGPDADARGTWSVTFENDIFGDEDRDYTNGVRLDYVTPRNNLSAAGRLAKRGLYGWFSDASDWYGLYTLGQNIYTPSDISLKTPPKTDRPYAGFLYVGAGVAADRGDRLDTLSVEIGIVGPSSLAEESQTIVHELIGAQEPRGWHNQLDDELGLRLLYERKWKFSADVPVPALDLSVDWAPNVTVALGNVDTSLAIGGVARLGQDLADDYGPPRVRPAVASPGFFRNEDDFSWYVFAGAEGRLVGRNIFIEGNTFGGVDGVEPNRFVADIQAGIAVQLGRVELSYTQVLRTEEYAGQDGMSLFGSVNLRTRF</sequence>
<dbReference type="Pfam" id="PF09982">
    <property type="entry name" value="LpxR"/>
    <property type="match status" value="1"/>
</dbReference>
<dbReference type="Gene3D" id="2.40.128.140">
    <property type="entry name" value="Outer membrane protein"/>
    <property type="match status" value="1"/>
</dbReference>
<name>A0A1H2YMD0_9RHOB</name>
<evidence type="ECO:0000313" key="2">
    <source>
        <dbReference type="EMBL" id="SDX06336.1"/>
    </source>
</evidence>
<dbReference type="AlphaFoldDB" id="A0A1H2YMD0"/>
<evidence type="ECO:0008006" key="4">
    <source>
        <dbReference type="Google" id="ProtNLM"/>
    </source>
</evidence>
<reference evidence="2 3" key="1">
    <citation type="submission" date="2016-10" db="EMBL/GenBank/DDBJ databases">
        <authorList>
            <person name="de Groot N.N."/>
        </authorList>
    </citation>
    <scope>NUCLEOTIDE SEQUENCE [LARGE SCALE GENOMIC DNA]</scope>
    <source>
        <strain evidence="2 3">DSM 17890</strain>
    </source>
</reference>
<organism evidence="2 3">
    <name type="scientific">Albimonas donghaensis</name>
    <dbReference type="NCBI Taxonomy" id="356660"/>
    <lineage>
        <taxon>Bacteria</taxon>
        <taxon>Pseudomonadati</taxon>
        <taxon>Pseudomonadota</taxon>
        <taxon>Alphaproteobacteria</taxon>
        <taxon>Rhodobacterales</taxon>
        <taxon>Paracoccaceae</taxon>
        <taxon>Albimonas</taxon>
    </lineage>
</organism>
<feature type="region of interest" description="Disordered" evidence="1">
    <location>
        <begin position="41"/>
        <end position="64"/>
    </location>
</feature>
<accession>A0A1H2YMD0</accession>
<dbReference type="EMBL" id="FNMZ01000003">
    <property type="protein sequence ID" value="SDX06336.1"/>
    <property type="molecule type" value="Genomic_DNA"/>
</dbReference>
<dbReference type="InterPro" id="IPR037107">
    <property type="entry name" value="Put_OMP_sf"/>
</dbReference>
<keyword evidence="3" id="KW-1185">Reference proteome</keyword>
<dbReference type="STRING" id="356660.SAMN05444336_103183"/>
<evidence type="ECO:0000256" key="1">
    <source>
        <dbReference type="SAM" id="MobiDB-lite"/>
    </source>
</evidence>
<proteinExistence type="predicted"/>
<protein>
    <recommendedName>
        <fullName evidence="4">Lipid A deacylase LpxR family protein</fullName>
    </recommendedName>
</protein>
<evidence type="ECO:0000313" key="3">
    <source>
        <dbReference type="Proteomes" id="UP000199118"/>
    </source>
</evidence>
<dbReference type="InterPro" id="IPR018707">
    <property type="entry name" value="LpxR"/>
</dbReference>
<dbReference type="Proteomes" id="UP000199118">
    <property type="component" value="Unassembled WGS sequence"/>
</dbReference>
<gene>
    <name evidence="2" type="ORF">SAMN05444336_103183</name>
</gene>